<dbReference type="GO" id="GO:0000976">
    <property type="term" value="F:transcription cis-regulatory region binding"/>
    <property type="evidence" value="ECO:0007669"/>
    <property type="project" value="TreeGrafter"/>
</dbReference>
<dbReference type="InterPro" id="IPR001647">
    <property type="entry name" value="HTH_TetR"/>
</dbReference>
<proteinExistence type="predicted"/>
<keyword evidence="3" id="KW-0804">Transcription</keyword>
<feature type="DNA-binding region" description="H-T-H motif" evidence="4">
    <location>
        <begin position="26"/>
        <end position="45"/>
    </location>
</feature>
<dbReference type="OrthoDB" id="3539650at2"/>
<dbReference type="PRINTS" id="PR00455">
    <property type="entry name" value="HTHTETR"/>
</dbReference>
<dbReference type="PANTHER" id="PTHR30055">
    <property type="entry name" value="HTH-TYPE TRANSCRIPTIONAL REGULATOR RUTR"/>
    <property type="match status" value="1"/>
</dbReference>
<name>A0A2A9DWG6_9MICO</name>
<dbReference type="SUPFAM" id="SSF46689">
    <property type="entry name" value="Homeodomain-like"/>
    <property type="match status" value="1"/>
</dbReference>
<sequence>MAPEQRREAILDAVIPLIFAHGPSVTSRQIAEAAGVGEGTLFRAFDDKDSIITAAVEKYFDPENFRERLRHIDRSQPLESKLFEIVRILRERFDGVVRLAGLVGDPRDHKQISHRRVYAEIIAEILEADAERITWPLERVAHMARMLAFASAIPAFNTCTEFSDDELTRMLLYGVIGQHPEEKS</sequence>
<comment type="caution">
    <text evidence="6">The sequence shown here is derived from an EMBL/GenBank/DDBJ whole genome shotgun (WGS) entry which is preliminary data.</text>
</comment>
<evidence type="ECO:0000259" key="5">
    <source>
        <dbReference type="PROSITE" id="PS50977"/>
    </source>
</evidence>
<dbReference type="Gene3D" id="1.10.357.10">
    <property type="entry name" value="Tetracycline Repressor, domain 2"/>
    <property type="match status" value="1"/>
</dbReference>
<dbReference type="Pfam" id="PF00440">
    <property type="entry name" value="TetR_N"/>
    <property type="match status" value="1"/>
</dbReference>
<dbReference type="EMBL" id="PDJE01000001">
    <property type="protein sequence ID" value="PFG30943.1"/>
    <property type="molecule type" value="Genomic_DNA"/>
</dbReference>
<dbReference type="InterPro" id="IPR050109">
    <property type="entry name" value="HTH-type_TetR-like_transc_reg"/>
</dbReference>
<evidence type="ECO:0000256" key="3">
    <source>
        <dbReference type="ARBA" id="ARBA00023163"/>
    </source>
</evidence>
<evidence type="ECO:0000256" key="1">
    <source>
        <dbReference type="ARBA" id="ARBA00023015"/>
    </source>
</evidence>
<reference evidence="6 7" key="1">
    <citation type="submission" date="2017-10" db="EMBL/GenBank/DDBJ databases">
        <title>Sequencing the genomes of 1000 actinobacteria strains.</title>
        <authorList>
            <person name="Klenk H.-P."/>
        </authorList>
    </citation>
    <scope>NUCLEOTIDE SEQUENCE [LARGE SCALE GENOMIC DNA]</scope>
    <source>
        <strain evidence="6 7">DSM 21798</strain>
    </source>
</reference>
<evidence type="ECO:0000256" key="2">
    <source>
        <dbReference type="ARBA" id="ARBA00023125"/>
    </source>
</evidence>
<accession>A0A2A9DWG6</accession>
<organism evidence="6 7">
    <name type="scientific">Paramicrobacterium agarici</name>
    <dbReference type="NCBI Taxonomy" id="630514"/>
    <lineage>
        <taxon>Bacteria</taxon>
        <taxon>Bacillati</taxon>
        <taxon>Actinomycetota</taxon>
        <taxon>Actinomycetes</taxon>
        <taxon>Micrococcales</taxon>
        <taxon>Microbacteriaceae</taxon>
        <taxon>Paramicrobacterium</taxon>
    </lineage>
</organism>
<keyword evidence="2 4" id="KW-0238">DNA-binding</keyword>
<dbReference type="InterPro" id="IPR009057">
    <property type="entry name" value="Homeodomain-like_sf"/>
</dbReference>
<evidence type="ECO:0000313" key="7">
    <source>
        <dbReference type="Proteomes" id="UP000221369"/>
    </source>
</evidence>
<dbReference type="GO" id="GO:0003700">
    <property type="term" value="F:DNA-binding transcription factor activity"/>
    <property type="evidence" value="ECO:0007669"/>
    <property type="project" value="TreeGrafter"/>
</dbReference>
<dbReference type="PANTHER" id="PTHR30055:SF234">
    <property type="entry name" value="HTH-TYPE TRANSCRIPTIONAL REGULATOR BETI"/>
    <property type="match status" value="1"/>
</dbReference>
<feature type="domain" description="HTH tetR-type" evidence="5">
    <location>
        <begin position="4"/>
        <end position="63"/>
    </location>
</feature>
<keyword evidence="7" id="KW-1185">Reference proteome</keyword>
<dbReference type="PROSITE" id="PS50977">
    <property type="entry name" value="HTH_TETR_2"/>
    <property type="match status" value="1"/>
</dbReference>
<gene>
    <name evidence="6" type="ORF">ATJ78_1888</name>
</gene>
<keyword evidence="1" id="KW-0805">Transcription regulation</keyword>
<dbReference type="Proteomes" id="UP000221369">
    <property type="component" value="Unassembled WGS sequence"/>
</dbReference>
<protein>
    <submittedName>
        <fullName evidence="6">TetR family transcriptional regulator</fullName>
    </submittedName>
</protein>
<evidence type="ECO:0000256" key="4">
    <source>
        <dbReference type="PROSITE-ProRule" id="PRU00335"/>
    </source>
</evidence>
<dbReference type="AlphaFoldDB" id="A0A2A9DWG6"/>
<evidence type="ECO:0000313" key="6">
    <source>
        <dbReference type="EMBL" id="PFG30943.1"/>
    </source>
</evidence>